<comment type="similarity">
    <text evidence="1">Belongs to the phosphate/phosphite/phosphonate binding protein family.</text>
</comment>
<accession>A0ABY5S583</accession>
<dbReference type="NCBIfam" id="TIGR01098">
    <property type="entry name" value="3A0109s03R"/>
    <property type="match status" value="1"/>
</dbReference>
<protein>
    <submittedName>
        <fullName evidence="4">Phosphate/phosphite/phosphonate ABC transporter substrate-binding protein</fullName>
    </submittedName>
</protein>
<keyword evidence="2 3" id="KW-0732">Signal</keyword>
<dbReference type="PANTHER" id="PTHR35841:SF1">
    <property type="entry name" value="PHOSPHONATES-BINDING PERIPLASMIC PROTEIN"/>
    <property type="match status" value="1"/>
</dbReference>
<dbReference type="Proteomes" id="UP001057877">
    <property type="component" value="Chromosome"/>
</dbReference>
<dbReference type="SUPFAM" id="SSF53850">
    <property type="entry name" value="Periplasmic binding protein-like II"/>
    <property type="match status" value="1"/>
</dbReference>
<evidence type="ECO:0000256" key="1">
    <source>
        <dbReference type="ARBA" id="ARBA00007162"/>
    </source>
</evidence>
<evidence type="ECO:0000256" key="2">
    <source>
        <dbReference type="ARBA" id="ARBA00022729"/>
    </source>
</evidence>
<evidence type="ECO:0000256" key="3">
    <source>
        <dbReference type="SAM" id="SignalP"/>
    </source>
</evidence>
<dbReference type="Gene3D" id="3.40.190.10">
    <property type="entry name" value="Periplasmic binding protein-like II"/>
    <property type="match status" value="2"/>
</dbReference>
<dbReference type="InterPro" id="IPR005770">
    <property type="entry name" value="PhnD"/>
</dbReference>
<organism evidence="4 5">
    <name type="scientific">Paenibacillus spongiae</name>
    <dbReference type="NCBI Taxonomy" id="2909671"/>
    <lineage>
        <taxon>Bacteria</taxon>
        <taxon>Bacillati</taxon>
        <taxon>Bacillota</taxon>
        <taxon>Bacilli</taxon>
        <taxon>Bacillales</taxon>
        <taxon>Paenibacillaceae</taxon>
        <taxon>Paenibacillus</taxon>
    </lineage>
</organism>
<reference evidence="4" key="1">
    <citation type="submission" date="2022-01" db="EMBL/GenBank/DDBJ databases">
        <title>Paenibacillus spongiae sp. nov., isolated from marine sponge.</title>
        <authorList>
            <person name="Li Z."/>
            <person name="Zhang M."/>
        </authorList>
    </citation>
    <scope>NUCLEOTIDE SEQUENCE</scope>
    <source>
        <strain evidence="4">PHS-Z3</strain>
    </source>
</reference>
<gene>
    <name evidence="4" type="primary">phnD</name>
    <name evidence="4" type="ORF">L1F29_27050</name>
</gene>
<keyword evidence="5" id="KW-1185">Reference proteome</keyword>
<dbReference type="EMBL" id="CP091430">
    <property type="protein sequence ID" value="UVI29061.1"/>
    <property type="molecule type" value="Genomic_DNA"/>
</dbReference>
<dbReference type="PROSITE" id="PS51257">
    <property type="entry name" value="PROKAR_LIPOPROTEIN"/>
    <property type="match status" value="1"/>
</dbReference>
<dbReference type="PANTHER" id="PTHR35841">
    <property type="entry name" value="PHOSPHONATES-BINDING PERIPLASMIC PROTEIN"/>
    <property type="match status" value="1"/>
</dbReference>
<proteinExistence type="inferred from homology"/>
<sequence>MKRRMLFASLILVLLLTACSNAGNGGNDSSAKNGGGKGKNDAKETITIAWQPNESSGDLQETRDAIGKMIEEATGKKVEHFTTTDYIISIEALTNGSADIAYMGATSYVEAKKKNDNLVPLVVNSGESGTLDDASYYGWLAVRQEDEAQYKEQDAYSINNIAGKRFSFVSNSSTSGFKVPSNAIVSHFSKQDAYKDLTVEDLMEGGSGQFFSDVVYGGSHQGSAVNLLTKKADIAAFCDTCVGNYVELAEGEANRPGALYKVIEKAEQPFDKLAGEQFRLITVTPVLNGPFIANRDTISEEDFKAIVDIMTSEATAKNESIFLPEDSEKSGLFWKSGDAKFLPVEDAWYNPIRELSN</sequence>
<evidence type="ECO:0000313" key="5">
    <source>
        <dbReference type="Proteomes" id="UP001057877"/>
    </source>
</evidence>
<feature type="signal peptide" evidence="3">
    <location>
        <begin position="1"/>
        <end position="22"/>
    </location>
</feature>
<evidence type="ECO:0000313" key="4">
    <source>
        <dbReference type="EMBL" id="UVI29061.1"/>
    </source>
</evidence>
<dbReference type="Pfam" id="PF12974">
    <property type="entry name" value="Phosphonate-bd"/>
    <property type="match status" value="1"/>
</dbReference>
<name>A0ABY5S583_9BACL</name>
<feature type="chain" id="PRO_5047429899" evidence="3">
    <location>
        <begin position="23"/>
        <end position="357"/>
    </location>
</feature>
<dbReference type="RefSeq" id="WP_258385150.1">
    <property type="nucleotide sequence ID" value="NZ_CP091430.1"/>
</dbReference>